<protein>
    <recommendedName>
        <fullName evidence="2">VTT domain-containing protein</fullName>
    </recommendedName>
</protein>
<feature type="transmembrane region" description="Helical" evidence="1">
    <location>
        <begin position="18"/>
        <end position="38"/>
    </location>
</feature>
<feature type="transmembrane region" description="Helical" evidence="1">
    <location>
        <begin position="198"/>
        <end position="216"/>
    </location>
</feature>
<sequence>MSHEQERLLEADTQGRRVLGWAVLGVLLLAAILVPFFLWEDRIAAATEAFLAEPHARWVIAGVLGGLLAADIVLPVPSSIVNTAAGSLLGFWGGVGAAWAGLMVSTVVGYFLGKGASATALHRLVGSQASRGTVAGADGTWTLVVFRTVPVLAEASVILAGFRRMPLRRFLVACALSNLGVAAAYSAIGAYAMDVGSFLLAFAGAIGVPALGMLLTRRLKASAAAPSASERARS</sequence>
<evidence type="ECO:0000313" key="4">
    <source>
        <dbReference type="Proteomes" id="UP000028725"/>
    </source>
</evidence>
<organism evidence="3 4">
    <name type="scientific">Hyalangium minutum</name>
    <dbReference type="NCBI Taxonomy" id="394096"/>
    <lineage>
        <taxon>Bacteria</taxon>
        <taxon>Pseudomonadati</taxon>
        <taxon>Myxococcota</taxon>
        <taxon>Myxococcia</taxon>
        <taxon>Myxococcales</taxon>
        <taxon>Cystobacterineae</taxon>
        <taxon>Archangiaceae</taxon>
        <taxon>Hyalangium</taxon>
    </lineage>
</organism>
<dbReference type="InterPro" id="IPR032816">
    <property type="entry name" value="VTT_dom"/>
</dbReference>
<dbReference type="Pfam" id="PF09335">
    <property type="entry name" value="VTT_dom"/>
    <property type="match status" value="1"/>
</dbReference>
<proteinExistence type="predicted"/>
<dbReference type="Proteomes" id="UP000028725">
    <property type="component" value="Unassembled WGS sequence"/>
</dbReference>
<feature type="transmembrane region" description="Helical" evidence="1">
    <location>
        <begin position="89"/>
        <end position="113"/>
    </location>
</feature>
<dbReference type="AlphaFoldDB" id="A0A085WPP6"/>
<gene>
    <name evidence="3" type="ORF">DB31_6634</name>
</gene>
<feature type="transmembrane region" description="Helical" evidence="1">
    <location>
        <begin position="58"/>
        <end position="77"/>
    </location>
</feature>
<reference evidence="3 4" key="1">
    <citation type="submission" date="2014-04" db="EMBL/GenBank/DDBJ databases">
        <title>Genome assembly of Hyalangium minutum DSM 14724.</title>
        <authorList>
            <person name="Sharma G."/>
            <person name="Subramanian S."/>
        </authorList>
    </citation>
    <scope>NUCLEOTIDE SEQUENCE [LARGE SCALE GENOMIC DNA]</scope>
    <source>
        <strain evidence="3 4">DSM 14724</strain>
    </source>
</reference>
<keyword evidence="4" id="KW-1185">Reference proteome</keyword>
<evidence type="ECO:0000259" key="2">
    <source>
        <dbReference type="Pfam" id="PF09335"/>
    </source>
</evidence>
<dbReference type="STRING" id="394096.DB31_6634"/>
<feature type="transmembrane region" description="Helical" evidence="1">
    <location>
        <begin position="170"/>
        <end position="192"/>
    </location>
</feature>
<keyword evidence="1" id="KW-0472">Membrane</keyword>
<dbReference type="EMBL" id="JMCB01000004">
    <property type="protein sequence ID" value="KFE69659.1"/>
    <property type="molecule type" value="Genomic_DNA"/>
</dbReference>
<evidence type="ECO:0000256" key="1">
    <source>
        <dbReference type="SAM" id="Phobius"/>
    </source>
</evidence>
<evidence type="ECO:0000313" key="3">
    <source>
        <dbReference type="EMBL" id="KFE69659.1"/>
    </source>
</evidence>
<keyword evidence="1" id="KW-1133">Transmembrane helix</keyword>
<accession>A0A085WPP6</accession>
<feature type="domain" description="VTT" evidence="2">
    <location>
        <begin position="76"/>
        <end position="190"/>
    </location>
</feature>
<dbReference type="PATRIC" id="fig|394096.3.peg.2732"/>
<name>A0A085WPP6_9BACT</name>
<keyword evidence="1" id="KW-0812">Transmembrane</keyword>
<comment type="caution">
    <text evidence="3">The sequence shown here is derived from an EMBL/GenBank/DDBJ whole genome shotgun (WGS) entry which is preliminary data.</text>
</comment>